<dbReference type="OrthoDB" id="9979195at2759"/>
<dbReference type="EMBL" id="KV428036">
    <property type="protein sequence ID" value="KZT40163.1"/>
    <property type="molecule type" value="Genomic_DNA"/>
</dbReference>
<evidence type="ECO:0000313" key="11">
    <source>
        <dbReference type="EMBL" id="KZT40163.1"/>
    </source>
</evidence>
<protein>
    <recommendedName>
        <fullName evidence="8 10">Man(5)GlcNAc(2)-PP-dolichol translocation protein RFT1</fullName>
    </recommendedName>
</protein>
<reference evidence="11 12" key="1">
    <citation type="journal article" date="2016" name="Mol. Biol. Evol.">
        <title>Comparative Genomics of Early-Diverging Mushroom-Forming Fungi Provides Insights into the Origins of Lignocellulose Decay Capabilities.</title>
        <authorList>
            <person name="Nagy L.G."/>
            <person name="Riley R."/>
            <person name="Tritt A."/>
            <person name="Adam C."/>
            <person name="Daum C."/>
            <person name="Floudas D."/>
            <person name="Sun H."/>
            <person name="Yadav J.S."/>
            <person name="Pangilinan J."/>
            <person name="Larsson K.H."/>
            <person name="Matsuura K."/>
            <person name="Barry K."/>
            <person name="Labutti K."/>
            <person name="Kuo R."/>
            <person name="Ohm R.A."/>
            <person name="Bhattacharya S.S."/>
            <person name="Shirouzu T."/>
            <person name="Yoshinaga Y."/>
            <person name="Martin F.M."/>
            <person name="Grigoriev I.V."/>
            <person name="Hibbett D.S."/>
        </authorList>
    </citation>
    <scope>NUCLEOTIDE SEQUENCE [LARGE SCALE GENOMIC DNA]</scope>
    <source>
        <strain evidence="11 12">HHB10207 ss-3</strain>
    </source>
</reference>
<evidence type="ECO:0000256" key="6">
    <source>
        <dbReference type="ARBA" id="ARBA00022989"/>
    </source>
</evidence>
<dbReference type="PANTHER" id="PTHR13117">
    <property type="entry name" value="ENDOPLASMIC RETICULUM MULTISPAN TRANSMEMBRANE PROTEIN-RELATED"/>
    <property type="match status" value="1"/>
</dbReference>
<evidence type="ECO:0000256" key="5">
    <source>
        <dbReference type="ARBA" id="ARBA00022824"/>
    </source>
</evidence>
<evidence type="ECO:0000256" key="8">
    <source>
        <dbReference type="ARBA" id="ARBA00044793"/>
    </source>
</evidence>
<dbReference type="GO" id="GO:0034203">
    <property type="term" value="P:glycolipid translocation"/>
    <property type="evidence" value="ECO:0007669"/>
    <property type="project" value="TreeGrafter"/>
</dbReference>
<dbReference type="PANTHER" id="PTHR13117:SF5">
    <property type="entry name" value="PROTEIN RFT1 HOMOLOG"/>
    <property type="match status" value="1"/>
</dbReference>
<feature type="transmembrane region" description="Helical" evidence="10">
    <location>
        <begin position="407"/>
        <end position="424"/>
    </location>
</feature>
<keyword evidence="6 10" id="KW-1133">Transmembrane helix</keyword>
<feature type="transmembrane region" description="Helical" evidence="10">
    <location>
        <begin position="493"/>
        <end position="509"/>
    </location>
</feature>
<keyword evidence="5 10" id="KW-0256">Endoplasmic reticulum</keyword>
<feature type="transmembrane region" description="Helical" evidence="10">
    <location>
        <begin position="93"/>
        <end position="113"/>
    </location>
</feature>
<evidence type="ECO:0000256" key="1">
    <source>
        <dbReference type="ARBA" id="ARBA00004477"/>
    </source>
</evidence>
<feature type="transmembrane region" description="Helical" evidence="10">
    <location>
        <begin position="125"/>
        <end position="143"/>
    </location>
</feature>
<keyword evidence="4 10" id="KW-0812">Transmembrane</keyword>
<feature type="transmembrane region" description="Helical" evidence="10">
    <location>
        <begin position="430"/>
        <end position="450"/>
    </location>
</feature>
<feature type="transmembrane region" description="Helical" evidence="10">
    <location>
        <begin position="187"/>
        <end position="207"/>
    </location>
</feature>
<dbReference type="GO" id="GO:0005789">
    <property type="term" value="C:endoplasmic reticulum membrane"/>
    <property type="evidence" value="ECO:0007669"/>
    <property type="project" value="UniProtKB-SubCell"/>
</dbReference>
<dbReference type="GO" id="GO:0006488">
    <property type="term" value="P:dolichol-linked oligosaccharide biosynthetic process"/>
    <property type="evidence" value="ECO:0007669"/>
    <property type="project" value="InterPro"/>
</dbReference>
<keyword evidence="7 10" id="KW-0472">Membrane</keyword>
<sequence length="510" mass="55872">MASLGSKALASASSLVFLQIISRLFTFALNQALVRLASPQTYGIASIQFELLLSTILFLSREGVRNALLRSTPEPRNVSVAEEIEHHILTSNVSLLPTLAGGPIALMATFAYYASTSPSTRSQPYLFPSIFLYGLSAFLELLAEPLYIRAQNELRFQIRVKAEGTAVATKTLVTLAILLIADPKWSLVAFALGQLAYGLSILVTFVLDRELPNYWPRRITRGKHGESHSLYFDPTLLGLSLAMTKQSLVKHVLTEGDKFMVSRFSPLSDQGGYALASNYGSLFARVLFQPVEETSRLFFSKTLSADSLTEPSNVPSSPAADVRTASSILQDIVFVEIHFALLMMSFGPPFISTLIPLVLPSRYIQTSAPTILRAYMFYLPAMALNGVLEAFVSSVSTPQDLARQSKWMIFFSGVFVLSGITLGSKMGDVGLVWANVINSVVRAVYCWMYIEGWFRKRGEKWSGVSGISSGVLGVLVLEAVVLRWSEGRGRGPLIHIGIGVLCLSVFLATW</sequence>
<dbReference type="Pfam" id="PF04506">
    <property type="entry name" value="Rft-1"/>
    <property type="match status" value="1"/>
</dbReference>
<evidence type="ECO:0000256" key="9">
    <source>
        <dbReference type="ARBA" id="ARBA00045912"/>
    </source>
</evidence>
<name>A0A166F136_9AGAM</name>
<feature type="transmembrane region" description="Helical" evidence="10">
    <location>
        <begin position="333"/>
        <end position="355"/>
    </location>
</feature>
<evidence type="ECO:0000256" key="4">
    <source>
        <dbReference type="ARBA" id="ARBA00022692"/>
    </source>
</evidence>
<evidence type="ECO:0000256" key="7">
    <source>
        <dbReference type="ARBA" id="ARBA00023136"/>
    </source>
</evidence>
<gene>
    <name evidence="11" type="ORF">SISSUDRAFT_983673</name>
</gene>
<comment type="pathway">
    <text evidence="2">Protein modification; protein glycosylation.</text>
</comment>
<evidence type="ECO:0000313" key="12">
    <source>
        <dbReference type="Proteomes" id="UP000076798"/>
    </source>
</evidence>
<keyword evidence="10" id="KW-0813">Transport</keyword>
<comment type="similarity">
    <text evidence="3 10">Belongs to the RFT1 family.</text>
</comment>
<keyword evidence="12" id="KW-1185">Reference proteome</keyword>
<comment type="function">
    <text evidence="9 10">Intramembrane glycolipid transporter that operates in the biosynthetic pathway of dolichol-linked oligosaccharides, the glycan precursors employed in protein asparagine (N)-glycosylation. The sequential addition of sugars to dolichol pyrophosphate produces dolichol-linked oligosaccharides containing fourteen sugars, including two GlcNAcs, nine mannoses and three glucoses. Once assembled, the oligosaccharide is transferred from the lipid to nascent proteins by oligosaccharyltransferases. The assembly of dolichol-linked oligosaccharides begins on the cytosolic side of the endoplasmic reticulum membrane and finishes in its lumen. RFT1 could mediate the translocation of the cytosolically oriented intermediate DolPP-GlcNAc2Man5, produced by ALG11, into the ER lumen where dolichol-linked oligosaccharides assembly continues. However, the intramembrane lipid transporter activity could not be confirmed in vitro.</text>
</comment>
<dbReference type="STRING" id="1314776.A0A166F136"/>
<proteinExistence type="inferred from homology"/>
<feature type="transmembrane region" description="Helical" evidence="10">
    <location>
        <begin position="462"/>
        <end position="481"/>
    </location>
</feature>
<feature type="transmembrane region" description="Helical" evidence="10">
    <location>
        <begin position="375"/>
        <end position="395"/>
    </location>
</feature>
<dbReference type="InterPro" id="IPR007594">
    <property type="entry name" value="RFT1"/>
</dbReference>
<dbReference type="Proteomes" id="UP000076798">
    <property type="component" value="Unassembled WGS sequence"/>
</dbReference>
<comment type="subcellular location">
    <subcellularLocation>
        <location evidence="1 10">Endoplasmic reticulum membrane</location>
        <topology evidence="1 10">Multi-pass membrane protein</topology>
    </subcellularLocation>
</comment>
<evidence type="ECO:0000256" key="2">
    <source>
        <dbReference type="ARBA" id="ARBA00004922"/>
    </source>
</evidence>
<evidence type="ECO:0000256" key="10">
    <source>
        <dbReference type="RuleBase" id="RU365067"/>
    </source>
</evidence>
<accession>A0A166F136</accession>
<organism evidence="11 12">
    <name type="scientific">Sistotremastrum suecicum HHB10207 ss-3</name>
    <dbReference type="NCBI Taxonomy" id="1314776"/>
    <lineage>
        <taxon>Eukaryota</taxon>
        <taxon>Fungi</taxon>
        <taxon>Dikarya</taxon>
        <taxon>Basidiomycota</taxon>
        <taxon>Agaricomycotina</taxon>
        <taxon>Agaricomycetes</taxon>
        <taxon>Sistotremastrales</taxon>
        <taxon>Sistotremastraceae</taxon>
        <taxon>Sistotremastrum</taxon>
    </lineage>
</organism>
<feature type="transmembrane region" description="Helical" evidence="10">
    <location>
        <begin position="164"/>
        <end position="181"/>
    </location>
</feature>
<evidence type="ECO:0000256" key="3">
    <source>
        <dbReference type="ARBA" id="ARBA00010288"/>
    </source>
</evidence>
<dbReference type="AlphaFoldDB" id="A0A166F136"/>